<dbReference type="AlphaFoldDB" id="A0A6N8SHE0"/>
<sequence>MRILVYPHDLAVGGSQINAIDLAAGAQAAGHEVIVYGVPGPLTGYIAERGLRFLPASTTKYRPAPSRISELARIARRERIDLIHAYEWPPCLDAYYGAFLIFGVPVLCTVLSMSVSAQVPPSVPLIMGTEDLGREARARMAGPVWVIEPPIDVDRDNPSIDGQPFRTAHGIAGEDFLIVSVSRHALDLKLDSLVRAIDAVEMIGGQHRVVLALVGDGPARAALEERADGVNQRLGRRAIILCGQQLDPRGAYAAADLVVAMGSSALRTLAIGRPLIVQGEQAFSEIFEPATLTMFLNQGFYGLADDAPGAGRLAAQIERLVLDADLRRNLAEYGRQVVIQRFSLERALALQLEIYGEVIAMRSEKHVREAVKSGLRAVAVELDNHNPLAKRRKRLQALALLSAARSGRWPPTLDTGARG</sequence>
<dbReference type="RefSeq" id="WP_160859845.1">
    <property type="nucleotide sequence ID" value="NZ_WUMK01000005.1"/>
</dbReference>
<evidence type="ECO:0000259" key="1">
    <source>
        <dbReference type="Pfam" id="PF00534"/>
    </source>
</evidence>
<name>A0A6N8SHE0_9HYPH</name>
<dbReference type="InterPro" id="IPR001296">
    <property type="entry name" value="Glyco_trans_1"/>
</dbReference>
<accession>A0A6N8SHE0</accession>
<keyword evidence="4" id="KW-1185">Reference proteome</keyword>
<organism evidence="3 4">
    <name type="scientific">Shinella kummerowiae</name>
    <dbReference type="NCBI Taxonomy" id="417745"/>
    <lineage>
        <taxon>Bacteria</taxon>
        <taxon>Pseudomonadati</taxon>
        <taxon>Pseudomonadota</taxon>
        <taxon>Alphaproteobacteria</taxon>
        <taxon>Hyphomicrobiales</taxon>
        <taxon>Rhizobiaceae</taxon>
        <taxon>Shinella</taxon>
    </lineage>
</organism>
<dbReference type="InterPro" id="IPR050194">
    <property type="entry name" value="Glycosyltransferase_grp1"/>
</dbReference>
<proteinExistence type="predicted"/>
<dbReference type="OrthoDB" id="3861448at2"/>
<dbReference type="EMBL" id="WUMK01000005">
    <property type="protein sequence ID" value="MXN46302.1"/>
    <property type="molecule type" value="Genomic_DNA"/>
</dbReference>
<dbReference type="Pfam" id="PF13439">
    <property type="entry name" value="Glyco_transf_4"/>
    <property type="match status" value="1"/>
</dbReference>
<dbReference type="GO" id="GO:0016757">
    <property type="term" value="F:glycosyltransferase activity"/>
    <property type="evidence" value="ECO:0007669"/>
    <property type="project" value="InterPro"/>
</dbReference>
<dbReference type="PANTHER" id="PTHR45947:SF3">
    <property type="entry name" value="SULFOQUINOVOSYL TRANSFERASE SQD2"/>
    <property type="match status" value="1"/>
</dbReference>
<dbReference type="Pfam" id="PF00534">
    <property type="entry name" value="Glycos_transf_1"/>
    <property type="match status" value="1"/>
</dbReference>
<dbReference type="InterPro" id="IPR028098">
    <property type="entry name" value="Glyco_trans_4-like_N"/>
</dbReference>
<dbReference type="Gene3D" id="3.40.50.2000">
    <property type="entry name" value="Glycogen Phosphorylase B"/>
    <property type="match status" value="2"/>
</dbReference>
<feature type="domain" description="Glycosyltransferase subfamily 4-like N-terminal" evidence="2">
    <location>
        <begin position="12"/>
        <end position="110"/>
    </location>
</feature>
<dbReference type="PANTHER" id="PTHR45947">
    <property type="entry name" value="SULFOQUINOVOSYL TRANSFERASE SQD2"/>
    <property type="match status" value="1"/>
</dbReference>
<evidence type="ECO:0000259" key="2">
    <source>
        <dbReference type="Pfam" id="PF13439"/>
    </source>
</evidence>
<gene>
    <name evidence="3" type="ORF">GR138_13990</name>
</gene>
<protein>
    <submittedName>
        <fullName evidence="3">Glycosyltransferase</fullName>
    </submittedName>
</protein>
<dbReference type="SUPFAM" id="SSF53756">
    <property type="entry name" value="UDP-Glycosyltransferase/glycogen phosphorylase"/>
    <property type="match status" value="1"/>
</dbReference>
<reference evidence="3 4" key="1">
    <citation type="submission" date="2019-12" db="EMBL/GenBank/DDBJ databases">
        <title>Shinella kummerowiae sp. nov., a symbiotic bacterium isolated from root nodules of the herbal legume Kummerowia stipulacea.</title>
        <authorList>
            <person name="Gao J."/>
        </authorList>
    </citation>
    <scope>NUCLEOTIDE SEQUENCE [LARGE SCALE GENOMIC DNA]</scope>
    <source>
        <strain evidence="3 4">CCBAU 25048</strain>
    </source>
</reference>
<evidence type="ECO:0000313" key="4">
    <source>
        <dbReference type="Proteomes" id="UP000435802"/>
    </source>
</evidence>
<dbReference type="CDD" id="cd03801">
    <property type="entry name" value="GT4_PimA-like"/>
    <property type="match status" value="1"/>
</dbReference>
<comment type="caution">
    <text evidence="3">The sequence shown here is derived from an EMBL/GenBank/DDBJ whole genome shotgun (WGS) entry which is preliminary data.</text>
</comment>
<evidence type="ECO:0000313" key="3">
    <source>
        <dbReference type="EMBL" id="MXN46302.1"/>
    </source>
</evidence>
<keyword evidence="3" id="KW-0808">Transferase</keyword>
<feature type="domain" description="Glycosyl transferase family 1" evidence="1">
    <location>
        <begin position="166"/>
        <end position="336"/>
    </location>
</feature>
<dbReference type="Proteomes" id="UP000435802">
    <property type="component" value="Unassembled WGS sequence"/>
</dbReference>